<dbReference type="Pfam" id="PF04218">
    <property type="entry name" value="CENP-B_N"/>
    <property type="match status" value="1"/>
</dbReference>
<dbReference type="InterPro" id="IPR050863">
    <property type="entry name" value="CenT-Element_Derived"/>
</dbReference>
<feature type="DNA-binding region" description="H-T-H motif" evidence="4">
    <location>
        <begin position="28"/>
        <end position="48"/>
    </location>
</feature>
<dbReference type="GO" id="GO:0005634">
    <property type="term" value="C:nucleus"/>
    <property type="evidence" value="ECO:0007669"/>
    <property type="project" value="UniProtKB-SubCell"/>
</dbReference>
<dbReference type="SUPFAM" id="SSF46689">
    <property type="entry name" value="Homeodomain-like"/>
    <property type="match status" value="2"/>
</dbReference>
<dbReference type="SMART" id="SM00674">
    <property type="entry name" value="CENPB"/>
    <property type="match status" value="1"/>
</dbReference>
<evidence type="ECO:0000256" key="2">
    <source>
        <dbReference type="ARBA" id="ARBA00023125"/>
    </source>
</evidence>
<organism evidence="7 8">
    <name type="scientific">Agrilus planipennis</name>
    <name type="common">Emerald ash borer</name>
    <name type="synonym">Agrilus marcopoli</name>
    <dbReference type="NCBI Taxonomy" id="224129"/>
    <lineage>
        <taxon>Eukaryota</taxon>
        <taxon>Metazoa</taxon>
        <taxon>Ecdysozoa</taxon>
        <taxon>Arthropoda</taxon>
        <taxon>Hexapoda</taxon>
        <taxon>Insecta</taxon>
        <taxon>Pterygota</taxon>
        <taxon>Neoptera</taxon>
        <taxon>Endopterygota</taxon>
        <taxon>Coleoptera</taxon>
        <taxon>Polyphaga</taxon>
        <taxon>Elateriformia</taxon>
        <taxon>Buprestoidea</taxon>
        <taxon>Buprestidae</taxon>
        <taxon>Agrilinae</taxon>
        <taxon>Agrilus</taxon>
    </lineage>
</organism>
<dbReference type="InterPro" id="IPR006600">
    <property type="entry name" value="HTH_CenpB_DNA-bd_dom"/>
</dbReference>
<dbReference type="InterPro" id="IPR004875">
    <property type="entry name" value="DDE_SF_endonuclease_dom"/>
</dbReference>
<evidence type="ECO:0000313" key="7">
    <source>
        <dbReference type="Proteomes" id="UP000192223"/>
    </source>
</evidence>
<dbReference type="PROSITE" id="PS51253">
    <property type="entry name" value="HTH_CENPB"/>
    <property type="match status" value="1"/>
</dbReference>
<dbReference type="PANTHER" id="PTHR19303:SF16">
    <property type="entry name" value="JERKY PROTEIN HOMOLOG-LIKE"/>
    <property type="match status" value="1"/>
</dbReference>
<dbReference type="RefSeq" id="XP_018329015.1">
    <property type="nucleotide sequence ID" value="XM_018473513.1"/>
</dbReference>
<dbReference type="PANTHER" id="PTHR19303">
    <property type="entry name" value="TRANSPOSON"/>
    <property type="match status" value="1"/>
</dbReference>
<evidence type="ECO:0000259" key="5">
    <source>
        <dbReference type="PROSITE" id="PS50960"/>
    </source>
</evidence>
<evidence type="ECO:0000256" key="3">
    <source>
        <dbReference type="ARBA" id="ARBA00023242"/>
    </source>
</evidence>
<dbReference type="GeneID" id="108739557"/>
<dbReference type="Proteomes" id="UP000192223">
    <property type="component" value="Unplaced"/>
</dbReference>
<proteinExistence type="predicted"/>
<dbReference type="InParanoid" id="A0A1W4X9K6"/>
<dbReference type="Pfam" id="PF03221">
    <property type="entry name" value="HTH_Tnp_Tc5"/>
    <property type="match status" value="1"/>
</dbReference>
<keyword evidence="2 4" id="KW-0238">DNA-binding</keyword>
<accession>A0A1W4X9K6</accession>
<feature type="domain" description="HTH psq-type" evidence="5">
    <location>
        <begin position="1"/>
        <end position="52"/>
    </location>
</feature>
<reference evidence="8" key="1">
    <citation type="submission" date="2025-08" db="UniProtKB">
        <authorList>
            <consortium name="RefSeq"/>
        </authorList>
    </citation>
    <scope>IDENTIFICATION</scope>
    <source>
        <tissue evidence="8">Entire body</tissue>
    </source>
</reference>
<keyword evidence="3 4" id="KW-0539">Nucleus</keyword>
<dbReference type="AlphaFoldDB" id="A0A1W4X9K6"/>
<sequence length="368" mass="42491">MATKRAHKTLTLAEKYNILQQLENGVTGRQLAKKYGIGTSTISDIKKNSEKIKRYVDNSTSDGLFKKKTLREAEFPEMENELCTWFKMQRDKEVVISSNLLSEKAKELHEKHYGTNKFKASQGWLTNFKKRHNIRQEKLVDEHSTSESEQFLEKLRVKINELKLLPSQIYVLEGSALFWKMLPFGPESNKGRIKFLTCTNIDGTHKLKLTVIGNDKCKTLKNTLIPIEYHTDENGKTLLSLLQTWFHTSFMEQTKHFLIKNNINSIRAILVTTNPFGHELETIMTDNDGKIVTMFLPQNFTDTTQTSDQNIISLVKLLYRKNLLVNILSFEDNDVSQNLKKINFKDCMFHLAIAWNQIPGDHFSKVTG</sequence>
<dbReference type="STRING" id="224129.A0A1W4X9K6"/>
<keyword evidence="7" id="KW-1185">Reference proteome</keyword>
<evidence type="ECO:0000256" key="1">
    <source>
        <dbReference type="ARBA" id="ARBA00004123"/>
    </source>
</evidence>
<dbReference type="GO" id="GO:0003677">
    <property type="term" value="F:DNA binding"/>
    <property type="evidence" value="ECO:0007669"/>
    <property type="project" value="UniProtKB-UniRule"/>
</dbReference>
<feature type="domain" description="HTH CENPB-type" evidence="6">
    <location>
        <begin position="66"/>
        <end position="138"/>
    </location>
</feature>
<evidence type="ECO:0000259" key="6">
    <source>
        <dbReference type="PROSITE" id="PS51253"/>
    </source>
</evidence>
<protein>
    <submittedName>
        <fullName evidence="8">Jerky protein homolog-like</fullName>
    </submittedName>
</protein>
<name>A0A1W4X9K6_AGRPL</name>
<dbReference type="OrthoDB" id="5919228at2759"/>
<evidence type="ECO:0000256" key="4">
    <source>
        <dbReference type="PROSITE-ProRule" id="PRU00320"/>
    </source>
</evidence>
<dbReference type="PROSITE" id="PS50960">
    <property type="entry name" value="HTH_PSQ"/>
    <property type="match status" value="1"/>
</dbReference>
<dbReference type="InterPro" id="IPR009057">
    <property type="entry name" value="Homeodomain-like_sf"/>
</dbReference>
<comment type="subcellular location">
    <subcellularLocation>
        <location evidence="1 4">Nucleus</location>
    </subcellularLocation>
</comment>
<dbReference type="Gene3D" id="1.10.10.60">
    <property type="entry name" value="Homeodomain-like"/>
    <property type="match status" value="2"/>
</dbReference>
<dbReference type="KEGG" id="apln:108739557"/>
<evidence type="ECO:0000313" key="8">
    <source>
        <dbReference type="RefSeq" id="XP_018329015.1"/>
    </source>
</evidence>
<gene>
    <name evidence="8" type="primary">LOC108739557</name>
</gene>
<dbReference type="InterPro" id="IPR007889">
    <property type="entry name" value="HTH_Psq"/>
</dbReference>
<dbReference type="Pfam" id="PF03184">
    <property type="entry name" value="DDE_1"/>
    <property type="match status" value="1"/>
</dbReference>